<evidence type="ECO:0000259" key="4">
    <source>
        <dbReference type="Pfam" id="PF01522"/>
    </source>
</evidence>
<dbReference type="SUPFAM" id="SSF88713">
    <property type="entry name" value="Glycoside hydrolase/deacetylase"/>
    <property type="match status" value="1"/>
</dbReference>
<feature type="region of interest" description="Disordered" evidence="3">
    <location>
        <begin position="297"/>
        <end position="316"/>
    </location>
</feature>
<dbReference type="InterPro" id="IPR002509">
    <property type="entry name" value="NODB_dom"/>
</dbReference>
<sequence>MIRPLRDAIAQGFSRSGVSTWLRKIQERGRVATILVYHDPSAEVFDTHLEFLRERYTIVPLDTVVDALHSGDWPTLPLPPLVLTLDDGHRGNAKLAEVLRAHDVRATIYACSGLVGTHRHFWWTHAARRAHALIELPHDQRLAALRALGFEPDQEYETPQALSLEELTRLRPWIQFGSHTRTHPILPHCDDATAWHEIEASRAELSALTTQRCDHFCFPNGDLSARDLEFVRRAGYRSARTTRVGRVREGSDPFQLPAIGVGDDDSVDMLALRLATFYSLLGSTTFRAYRHMLRRRTKRSHATRAADPHPPSAPDS</sequence>
<dbReference type="AlphaFoldDB" id="A0A0K1EFB9"/>
<reference evidence="5 6" key="1">
    <citation type="submission" date="2015-07" db="EMBL/GenBank/DDBJ databases">
        <title>Genome analysis of myxobacterium Chondromyces crocatus Cm c5 reveals a high potential for natural compound synthesis and the genetic basis for the loss of fruiting body formation.</title>
        <authorList>
            <person name="Zaburannyi N."/>
            <person name="Bunk B."/>
            <person name="Maier J."/>
            <person name="Overmann J."/>
            <person name="Mueller R."/>
        </authorList>
    </citation>
    <scope>NUCLEOTIDE SEQUENCE [LARGE SCALE GENOMIC DNA]</scope>
    <source>
        <strain evidence="5 6">Cm c5</strain>
    </source>
</reference>
<dbReference type="RefSeq" id="WP_050431619.1">
    <property type="nucleotide sequence ID" value="NZ_CP012159.1"/>
</dbReference>
<dbReference type="GO" id="GO:0005975">
    <property type="term" value="P:carbohydrate metabolic process"/>
    <property type="evidence" value="ECO:0007669"/>
    <property type="project" value="InterPro"/>
</dbReference>
<dbReference type="PANTHER" id="PTHR34216:SF3">
    <property type="entry name" value="POLY-BETA-1,6-N-ACETYL-D-GLUCOSAMINE N-DEACETYLASE"/>
    <property type="match status" value="1"/>
</dbReference>
<dbReference type="GO" id="GO:0005576">
    <property type="term" value="C:extracellular region"/>
    <property type="evidence" value="ECO:0007669"/>
    <property type="project" value="UniProtKB-SubCell"/>
</dbReference>
<dbReference type="Gene3D" id="3.20.20.370">
    <property type="entry name" value="Glycoside hydrolase/deacetylase"/>
    <property type="match status" value="1"/>
</dbReference>
<dbReference type="EMBL" id="CP012159">
    <property type="protein sequence ID" value="AKT39554.1"/>
    <property type="molecule type" value="Genomic_DNA"/>
</dbReference>
<dbReference type="InterPro" id="IPR011330">
    <property type="entry name" value="Glyco_hydro/deAcase_b/a-brl"/>
</dbReference>
<evidence type="ECO:0000256" key="1">
    <source>
        <dbReference type="ARBA" id="ARBA00004613"/>
    </source>
</evidence>
<evidence type="ECO:0000256" key="3">
    <source>
        <dbReference type="SAM" id="MobiDB-lite"/>
    </source>
</evidence>
<feature type="domain" description="NodB homology" evidence="4">
    <location>
        <begin position="80"/>
        <end position="238"/>
    </location>
</feature>
<dbReference type="PANTHER" id="PTHR34216">
    <property type="match status" value="1"/>
</dbReference>
<dbReference type="STRING" id="52.CMC5_037010"/>
<dbReference type="CDD" id="cd10918">
    <property type="entry name" value="CE4_NodB_like_5s_6s"/>
    <property type="match status" value="1"/>
</dbReference>
<keyword evidence="6" id="KW-1185">Reference proteome</keyword>
<comment type="subcellular location">
    <subcellularLocation>
        <location evidence="1">Secreted</location>
    </subcellularLocation>
</comment>
<name>A0A0K1EFB9_CHOCO</name>
<gene>
    <name evidence="5" type="ORF">CMC5_037010</name>
</gene>
<dbReference type="Pfam" id="PF01522">
    <property type="entry name" value="Polysacc_deac_1"/>
    <property type="match status" value="1"/>
</dbReference>
<protein>
    <recommendedName>
        <fullName evidence="4">NodB homology domain-containing protein</fullName>
    </recommendedName>
</protein>
<organism evidence="5 6">
    <name type="scientific">Chondromyces crocatus</name>
    <dbReference type="NCBI Taxonomy" id="52"/>
    <lineage>
        <taxon>Bacteria</taxon>
        <taxon>Pseudomonadati</taxon>
        <taxon>Myxococcota</taxon>
        <taxon>Polyangia</taxon>
        <taxon>Polyangiales</taxon>
        <taxon>Polyangiaceae</taxon>
        <taxon>Chondromyces</taxon>
    </lineage>
</organism>
<evidence type="ECO:0000313" key="5">
    <source>
        <dbReference type="EMBL" id="AKT39554.1"/>
    </source>
</evidence>
<dbReference type="InterPro" id="IPR051398">
    <property type="entry name" value="Polysacch_Deacetylase"/>
</dbReference>
<keyword evidence="2" id="KW-0732">Signal</keyword>
<evidence type="ECO:0000256" key="2">
    <source>
        <dbReference type="ARBA" id="ARBA00022729"/>
    </source>
</evidence>
<evidence type="ECO:0000313" key="6">
    <source>
        <dbReference type="Proteomes" id="UP000067626"/>
    </source>
</evidence>
<dbReference type="OrthoDB" id="9776235at2"/>
<accession>A0A0K1EFB9</accession>
<dbReference type="Proteomes" id="UP000067626">
    <property type="component" value="Chromosome"/>
</dbReference>
<dbReference type="KEGG" id="ccro:CMC5_037010"/>
<proteinExistence type="predicted"/>
<dbReference type="GO" id="GO:0016810">
    <property type="term" value="F:hydrolase activity, acting on carbon-nitrogen (but not peptide) bonds"/>
    <property type="evidence" value="ECO:0007669"/>
    <property type="project" value="InterPro"/>
</dbReference>